<evidence type="ECO:0000313" key="3">
    <source>
        <dbReference type="Proteomes" id="UP001497623"/>
    </source>
</evidence>
<feature type="non-terminal residue" evidence="2">
    <location>
        <position position="155"/>
    </location>
</feature>
<accession>A0AAV2REK3</accession>
<dbReference type="InterPro" id="IPR036179">
    <property type="entry name" value="Ig-like_dom_sf"/>
</dbReference>
<evidence type="ECO:0000259" key="1">
    <source>
        <dbReference type="SMART" id="SM00409"/>
    </source>
</evidence>
<dbReference type="SMART" id="SM00409">
    <property type="entry name" value="IG"/>
    <property type="match status" value="1"/>
</dbReference>
<dbReference type="InterPro" id="IPR003599">
    <property type="entry name" value="Ig_sub"/>
</dbReference>
<dbReference type="Gene3D" id="2.60.40.10">
    <property type="entry name" value="Immunoglobulins"/>
    <property type="match status" value="1"/>
</dbReference>
<feature type="non-terminal residue" evidence="2">
    <location>
        <position position="1"/>
    </location>
</feature>
<comment type="caution">
    <text evidence="2">The sequence shown here is derived from an EMBL/GenBank/DDBJ whole genome shotgun (WGS) entry which is preliminary data.</text>
</comment>
<keyword evidence="3" id="KW-1185">Reference proteome</keyword>
<evidence type="ECO:0000313" key="2">
    <source>
        <dbReference type="EMBL" id="CAL4124070.1"/>
    </source>
</evidence>
<protein>
    <recommendedName>
        <fullName evidence="1">Immunoglobulin domain-containing protein</fullName>
    </recommendedName>
</protein>
<dbReference type="SUPFAM" id="SSF48726">
    <property type="entry name" value="Immunoglobulin"/>
    <property type="match status" value="1"/>
</dbReference>
<dbReference type="AlphaFoldDB" id="A0AAV2REK3"/>
<dbReference type="Proteomes" id="UP001497623">
    <property type="component" value="Unassembled WGS sequence"/>
</dbReference>
<dbReference type="EMBL" id="CAXKWB010022029">
    <property type="protein sequence ID" value="CAL4124070.1"/>
    <property type="molecule type" value="Genomic_DNA"/>
</dbReference>
<organism evidence="2 3">
    <name type="scientific">Meganyctiphanes norvegica</name>
    <name type="common">Northern krill</name>
    <name type="synonym">Thysanopoda norvegica</name>
    <dbReference type="NCBI Taxonomy" id="48144"/>
    <lineage>
        <taxon>Eukaryota</taxon>
        <taxon>Metazoa</taxon>
        <taxon>Ecdysozoa</taxon>
        <taxon>Arthropoda</taxon>
        <taxon>Crustacea</taxon>
        <taxon>Multicrustacea</taxon>
        <taxon>Malacostraca</taxon>
        <taxon>Eumalacostraca</taxon>
        <taxon>Eucarida</taxon>
        <taxon>Euphausiacea</taxon>
        <taxon>Euphausiidae</taxon>
        <taxon>Meganyctiphanes</taxon>
    </lineage>
</organism>
<name>A0AAV2REK3_MEGNR</name>
<proteinExistence type="predicted"/>
<feature type="domain" description="Immunoglobulin" evidence="1">
    <location>
        <begin position="61"/>
        <end position="155"/>
    </location>
</feature>
<reference evidence="2 3" key="1">
    <citation type="submission" date="2024-05" db="EMBL/GenBank/DDBJ databases">
        <authorList>
            <person name="Wallberg A."/>
        </authorList>
    </citation>
    <scope>NUCLEOTIDE SEQUENCE [LARGE SCALE GENOMIC DNA]</scope>
</reference>
<gene>
    <name evidence="2" type="ORF">MNOR_LOCUS24212</name>
</gene>
<dbReference type="InterPro" id="IPR013783">
    <property type="entry name" value="Ig-like_fold"/>
</dbReference>
<sequence length="155" mass="17017">SGFCALRNCYLPVPEPTSIVNGYIGYAFDPEKKITGQKSTSMKSTTPSSEDAEESTLIFPAKEIKANMGEMVQLHCGSKVETRRCVWEDSLGNDLQVEDVINGEYNGTYGEPSNAENNQCGITIQNVTRAHQGVWTCKILVSRDPLSDSLTLIVH</sequence>